<name>B9MZY2_POPTR</name>
<dbReference type="InParanoid" id="B9MZY2"/>
<dbReference type="AlphaFoldDB" id="B9MZY2"/>
<dbReference type="HOGENOM" id="CLU_175113_0_0_1"/>
<organism evidence="2 3">
    <name type="scientific">Populus trichocarpa</name>
    <name type="common">Western balsam poplar</name>
    <name type="synonym">Populus balsamifera subsp. trichocarpa</name>
    <dbReference type="NCBI Taxonomy" id="3694"/>
    <lineage>
        <taxon>Eukaryota</taxon>
        <taxon>Viridiplantae</taxon>
        <taxon>Streptophyta</taxon>
        <taxon>Embryophyta</taxon>
        <taxon>Tracheophyta</taxon>
        <taxon>Spermatophyta</taxon>
        <taxon>Magnoliopsida</taxon>
        <taxon>eudicotyledons</taxon>
        <taxon>Gunneridae</taxon>
        <taxon>Pentapetalae</taxon>
        <taxon>rosids</taxon>
        <taxon>fabids</taxon>
        <taxon>Malpighiales</taxon>
        <taxon>Salicaceae</taxon>
        <taxon>Saliceae</taxon>
        <taxon>Populus</taxon>
    </lineage>
</organism>
<dbReference type="Pfam" id="PF00201">
    <property type="entry name" value="UDPGT"/>
    <property type="match status" value="1"/>
</dbReference>
<sequence>MAQGEAPYIACTWGRDAVVLRLIISMDRETKVQCQRRGFVYTAWVHQQLILRHLFVGCFVIQCEYGSLPEGMVNKCQLVLLPNVGDQIINARRMGGELKVEDDGLFRD</sequence>
<evidence type="ECO:0000313" key="2">
    <source>
        <dbReference type="EMBL" id="PNT26013.1"/>
    </source>
</evidence>
<dbReference type="Proteomes" id="UP000006729">
    <property type="component" value="Chromosome 8"/>
</dbReference>
<keyword evidence="3" id="KW-1185">Reference proteome</keyword>
<proteinExistence type="predicted"/>
<dbReference type="InterPro" id="IPR050481">
    <property type="entry name" value="UDP-glycosyltransf_plant"/>
</dbReference>
<protein>
    <submittedName>
        <fullName evidence="2">Uncharacterized protein</fullName>
    </submittedName>
</protein>
<dbReference type="eggNOG" id="KOG1192">
    <property type="taxonomic scope" value="Eukaryota"/>
</dbReference>
<evidence type="ECO:0000313" key="3">
    <source>
        <dbReference type="Proteomes" id="UP000006729"/>
    </source>
</evidence>
<dbReference type="GO" id="GO:0035251">
    <property type="term" value="F:UDP-glucosyltransferase activity"/>
    <property type="evidence" value="ECO:0007669"/>
    <property type="project" value="InterPro"/>
</dbReference>
<evidence type="ECO:0000256" key="1">
    <source>
        <dbReference type="ARBA" id="ARBA00022679"/>
    </source>
</evidence>
<accession>B9MZY2</accession>
<dbReference type="InterPro" id="IPR002213">
    <property type="entry name" value="UDP_glucos_trans"/>
</dbReference>
<dbReference type="PANTHER" id="PTHR48049">
    <property type="entry name" value="GLYCOSYLTRANSFERASE"/>
    <property type="match status" value="1"/>
</dbReference>
<dbReference type="SUPFAM" id="SSF53756">
    <property type="entry name" value="UDP-Glycosyltransferase/glycogen phosphorylase"/>
    <property type="match status" value="1"/>
</dbReference>
<dbReference type="Gene3D" id="3.40.50.2000">
    <property type="entry name" value="Glycogen Phosphorylase B"/>
    <property type="match status" value="1"/>
</dbReference>
<keyword evidence="1" id="KW-0808">Transferase</keyword>
<dbReference type="STRING" id="3694.B9MZY2"/>
<reference evidence="2 3" key="1">
    <citation type="journal article" date="2006" name="Science">
        <title>The genome of black cottonwood, Populus trichocarpa (Torr. &amp; Gray).</title>
        <authorList>
            <person name="Tuskan G.A."/>
            <person name="Difazio S."/>
            <person name="Jansson S."/>
            <person name="Bohlmann J."/>
            <person name="Grigoriev I."/>
            <person name="Hellsten U."/>
            <person name="Putnam N."/>
            <person name="Ralph S."/>
            <person name="Rombauts S."/>
            <person name="Salamov A."/>
            <person name="Schein J."/>
            <person name="Sterck L."/>
            <person name="Aerts A."/>
            <person name="Bhalerao R.R."/>
            <person name="Bhalerao R.P."/>
            <person name="Blaudez D."/>
            <person name="Boerjan W."/>
            <person name="Brun A."/>
            <person name="Brunner A."/>
            <person name="Busov V."/>
            <person name="Campbell M."/>
            <person name="Carlson J."/>
            <person name="Chalot M."/>
            <person name="Chapman J."/>
            <person name="Chen G.L."/>
            <person name="Cooper D."/>
            <person name="Coutinho P.M."/>
            <person name="Couturier J."/>
            <person name="Covert S."/>
            <person name="Cronk Q."/>
            <person name="Cunningham R."/>
            <person name="Davis J."/>
            <person name="Degroeve S."/>
            <person name="Dejardin A."/>
            <person name="Depamphilis C."/>
            <person name="Detter J."/>
            <person name="Dirks B."/>
            <person name="Dubchak I."/>
            <person name="Duplessis S."/>
            <person name="Ehlting J."/>
            <person name="Ellis B."/>
            <person name="Gendler K."/>
            <person name="Goodstein D."/>
            <person name="Gribskov M."/>
            <person name="Grimwood J."/>
            <person name="Groover A."/>
            <person name="Gunter L."/>
            <person name="Hamberger B."/>
            <person name="Heinze B."/>
            <person name="Helariutta Y."/>
            <person name="Henrissat B."/>
            <person name="Holligan D."/>
            <person name="Holt R."/>
            <person name="Huang W."/>
            <person name="Islam-Faridi N."/>
            <person name="Jones S."/>
            <person name="Jones-Rhoades M."/>
            <person name="Jorgensen R."/>
            <person name="Joshi C."/>
            <person name="Kangasjarvi J."/>
            <person name="Karlsson J."/>
            <person name="Kelleher C."/>
            <person name="Kirkpatrick R."/>
            <person name="Kirst M."/>
            <person name="Kohler A."/>
            <person name="Kalluri U."/>
            <person name="Larimer F."/>
            <person name="Leebens-Mack J."/>
            <person name="Leple J.C."/>
            <person name="Locascio P."/>
            <person name="Lou Y."/>
            <person name="Lucas S."/>
            <person name="Martin F."/>
            <person name="Montanini B."/>
            <person name="Napoli C."/>
            <person name="Nelson D.R."/>
            <person name="Nelson C."/>
            <person name="Nieminen K."/>
            <person name="Nilsson O."/>
            <person name="Pereda V."/>
            <person name="Peter G."/>
            <person name="Philippe R."/>
            <person name="Pilate G."/>
            <person name="Poliakov A."/>
            <person name="Razumovskaya J."/>
            <person name="Richardson P."/>
            <person name="Rinaldi C."/>
            <person name="Ritland K."/>
            <person name="Rouze P."/>
            <person name="Ryaboy D."/>
            <person name="Schmutz J."/>
            <person name="Schrader J."/>
            <person name="Segerman B."/>
            <person name="Shin H."/>
            <person name="Siddiqui A."/>
            <person name="Sterky F."/>
            <person name="Terry A."/>
            <person name="Tsai C.J."/>
            <person name="Uberbacher E."/>
            <person name="Unneberg P."/>
            <person name="Vahala J."/>
            <person name="Wall K."/>
            <person name="Wessler S."/>
            <person name="Yang G."/>
            <person name="Yin T."/>
            <person name="Douglas C."/>
            <person name="Marra M."/>
            <person name="Sandberg G."/>
            <person name="Van de Peer Y."/>
            <person name="Rokhsar D."/>
        </authorList>
    </citation>
    <scope>NUCLEOTIDE SEQUENCE [LARGE SCALE GENOMIC DNA]</scope>
    <source>
        <strain evidence="3">cv. Nisqually</strain>
    </source>
</reference>
<gene>
    <name evidence="2" type="ORF">POPTR_008G215000</name>
</gene>
<dbReference type="EMBL" id="CM009297">
    <property type="protein sequence ID" value="PNT26013.1"/>
    <property type="molecule type" value="Genomic_DNA"/>
</dbReference>
<dbReference type="PANTHER" id="PTHR48049:SF167">
    <property type="entry name" value="GLYCOSYLTRANSFERASE"/>
    <property type="match status" value="1"/>
</dbReference>